<feature type="coiled-coil region" evidence="7">
    <location>
        <begin position="139"/>
        <end position="173"/>
    </location>
</feature>
<dbReference type="InterPro" id="IPR008409">
    <property type="entry name" value="SPF27"/>
</dbReference>
<comment type="similarity">
    <text evidence="2">Belongs to the SPF27 family.</text>
</comment>
<feature type="compositionally biased region" description="Polar residues" evidence="8">
    <location>
        <begin position="87"/>
        <end position="98"/>
    </location>
</feature>
<dbReference type="OrthoDB" id="205794at2759"/>
<name>A0A5N5WUB1_9EURO</name>
<keyword evidence="4" id="KW-0747">Spliceosome</keyword>
<keyword evidence="3" id="KW-0507">mRNA processing</keyword>
<evidence type="ECO:0000256" key="6">
    <source>
        <dbReference type="ARBA" id="ARBA00023242"/>
    </source>
</evidence>
<dbReference type="GO" id="GO:0008380">
    <property type="term" value="P:RNA splicing"/>
    <property type="evidence" value="ECO:0007669"/>
    <property type="project" value="UniProtKB-KW"/>
</dbReference>
<reference evidence="9 10" key="1">
    <citation type="submission" date="2019-04" db="EMBL/GenBank/DDBJ databases">
        <title>Friends and foes A comparative genomics study of 23 Aspergillus species from section Flavi.</title>
        <authorList>
            <consortium name="DOE Joint Genome Institute"/>
            <person name="Kjaerbolling I."/>
            <person name="Vesth T."/>
            <person name="Frisvad J.C."/>
            <person name="Nybo J.L."/>
            <person name="Theobald S."/>
            <person name="Kildgaard S."/>
            <person name="Isbrandt T."/>
            <person name="Kuo A."/>
            <person name="Sato A."/>
            <person name="Lyhne E.K."/>
            <person name="Kogle M.E."/>
            <person name="Wiebenga A."/>
            <person name="Kun R.S."/>
            <person name="Lubbers R.J."/>
            <person name="Makela M.R."/>
            <person name="Barry K."/>
            <person name="Chovatia M."/>
            <person name="Clum A."/>
            <person name="Daum C."/>
            <person name="Haridas S."/>
            <person name="He G."/>
            <person name="LaButti K."/>
            <person name="Lipzen A."/>
            <person name="Mondo S."/>
            <person name="Riley R."/>
            <person name="Salamov A."/>
            <person name="Simmons B.A."/>
            <person name="Magnuson J.K."/>
            <person name="Henrissat B."/>
            <person name="Mortensen U.H."/>
            <person name="Larsen T.O."/>
            <person name="Devries R.P."/>
            <person name="Grigoriev I.V."/>
            <person name="Machida M."/>
            <person name="Baker S.E."/>
            <person name="Andersen M.R."/>
        </authorList>
    </citation>
    <scope>NUCLEOTIDE SEQUENCE [LARGE SCALE GENOMIC DNA]</scope>
    <source>
        <strain evidence="9 10">CBS 151.66</strain>
    </source>
</reference>
<dbReference type="Pfam" id="PF05700">
    <property type="entry name" value="BCAS2"/>
    <property type="match status" value="1"/>
</dbReference>
<organism evidence="9 10">
    <name type="scientific">Aspergillus leporis</name>
    <dbReference type="NCBI Taxonomy" id="41062"/>
    <lineage>
        <taxon>Eukaryota</taxon>
        <taxon>Fungi</taxon>
        <taxon>Dikarya</taxon>
        <taxon>Ascomycota</taxon>
        <taxon>Pezizomycotina</taxon>
        <taxon>Eurotiomycetes</taxon>
        <taxon>Eurotiomycetidae</taxon>
        <taxon>Eurotiales</taxon>
        <taxon>Aspergillaceae</taxon>
        <taxon>Aspergillus</taxon>
        <taxon>Aspergillus subgen. Circumdati</taxon>
    </lineage>
</organism>
<dbReference type="PANTHER" id="PTHR13296">
    <property type="entry name" value="BCAS2 PROTEIN"/>
    <property type="match status" value="1"/>
</dbReference>
<keyword evidence="10" id="KW-1185">Reference proteome</keyword>
<keyword evidence="6" id="KW-0539">Nucleus</keyword>
<evidence type="ECO:0000313" key="9">
    <source>
        <dbReference type="EMBL" id="KAB8071345.1"/>
    </source>
</evidence>
<dbReference type="AlphaFoldDB" id="A0A5N5WUB1"/>
<evidence type="ECO:0000256" key="4">
    <source>
        <dbReference type="ARBA" id="ARBA00022728"/>
    </source>
</evidence>
<protein>
    <submittedName>
        <fullName evidence="9">Breast carcinoma amplified sequence 2-domain-containing protein</fullName>
    </submittedName>
</protein>
<evidence type="ECO:0000313" key="10">
    <source>
        <dbReference type="Proteomes" id="UP000326565"/>
    </source>
</evidence>
<evidence type="ECO:0000256" key="3">
    <source>
        <dbReference type="ARBA" id="ARBA00022664"/>
    </source>
</evidence>
<gene>
    <name evidence="9" type="ORF">BDV29DRAFT_179370</name>
</gene>
<dbReference type="GO" id="GO:0006397">
    <property type="term" value="P:mRNA processing"/>
    <property type="evidence" value="ECO:0007669"/>
    <property type="project" value="UniProtKB-KW"/>
</dbReference>
<dbReference type="GO" id="GO:0071013">
    <property type="term" value="C:catalytic step 2 spliceosome"/>
    <property type="evidence" value="ECO:0007669"/>
    <property type="project" value="TreeGrafter"/>
</dbReference>
<feature type="region of interest" description="Disordered" evidence="8">
    <location>
        <begin position="65"/>
        <end position="98"/>
    </location>
</feature>
<evidence type="ECO:0000256" key="2">
    <source>
        <dbReference type="ARBA" id="ARBA00010788"/>
    </source>
</evidence>
<dbReference type="EMBL" id="ML732275">
    <property type="protein sequence ID" value="KAB8071345.1"/>
    <property type="molecule type" value="Genomic_DNA"/>
</dbReference>
<evidence type="ECO:0000256" key="8">
    <source>
        <dbReference type="SAM" id="MobiDB-lite"/>
    </source>
</evidence>
<evidence type="ECO:0000256" key="1">
    <source>
        <dbReference type="ARBA" id="ARBA00004123"/>
    </source>
</evidence>
<sequence>MPLINESHDSLPYIDAEPSAQARANAEKLIASELPADYSSTLHPSIPAFPEFRLSPLIEQEVERKATGQPLTGGIDLSRYEAPEPPTRSSDAGPNATPNLEEWRQALEKAYTASSHLSMRRDNLTLLEENGKNAWLIGNSQLEDILRGLEKELAETNEAAETVNKQRKIAQETSKGELAGLEETWKRGVGAILDVELASENLRMQILEGFPAVPDAGTGSSGPRCHIFSQPSDHGSPDCRFFPGPAICSSRIISLLQVKGCCI</sequence>
<feature type="region of interest" description="Disordered" evidence="8">
    <location>
        <begin position="1"/>
        <end position="22"/>
    </location>
</feature>
<proteinExistence type="inferred from homology"/>
<keyword evidence="7" id="KW-0175">Coiled coil</keyword>
<accession>A0A5N5WUB1</accession>
<comment type="subcellular location">
    <subcellularLocation>
        <location evidence="1">Nucleus</location>
    </subcellularLocation>
</comment>
<dbReference type="GO" id="GO:0071011">
    <property type="term" value="C:precatalytic spliceosome"/>
    <property type="evidence" value="ECO:0007669"/>
    <property type="project" value="TreeGrafter"/>
</dbReference>
<evidence type="ECO:0000256" key="5">
    <source>
        <dbReference type="ARBA" id="ARBA00023187"/>
    </source>
</evidence>
<evidence type="ECO:0000256" key="7">
    <source>
        <dbReference type="SAM" id="Coils"/>
    </source>
</evidence>
<dbReference type="PANTHER" id="PTHR13296:SF0">
    <property type="entry name" value="PRE-MRNA-SPLICING FACTOR SPF27"/>
    <property type="match status" value="1"/>
</dbReference>
<dbReference type="Proteomes" id="UP000326565">
    <property type="component" value="Unassembled WGS sequence"/>
</dbReference>
<dbReference type="GO" id="GO:0000974">
    <property type="term" value="C:Prp19 complex"/>
    <property type="evidence" value="ECO:0007669"/>
    <property type="project" value="TreeGrafter"/>
</dbReference>
<keyword evidence="5" id="KW-0508">mRNA splicing</keyword>